<gene>
    <name evidence="12" type="ORF">J2I48_26250</name>
</gene>
<dbReference type="SUPFAM" id="SSF74653">
    <property type="entry name" value="TolA/TonB C-terminal domain"/>
    <property type="match status" value="2"/>
</dbReference>
<keyword evidence="3" id="KW-0813">Transport</keyword>
<dbReference type="GO" id="GO:0015031">
    <property type="term" value="P:protein transport"/>
    <property type="evidence" value="ECO:0007669"/>
    <property type="project" value="UniProtKB-KW"/>
</dbReference>
<feature type="signal peptide" evidence="10">
    <location>
        <begin position="1"/>
        <end position="25"/>
    </location>
</feature>
<keyword evidence="9" id="KW-0472">Membrane</keyword>
<dbReference type="PANTHER" id="PTHR33446">
    <property type="entry name" value="PROTEIN TONB-RELATED"/>
    <property type="match status" value="1"/>
</dbReference>
<keyword evidence="4" id="KW-1003">Cell membrane</keyword>
<keyword evidence="10" id="KW-0732">Signal</keyword>
<accession>A0A939K3N6</accession>
<feature type="domain" description="TonB C-terminal" evidence="11">
    <location>
        <begin position="59"/>
        <end position="131"/>
    </location>
</feature>
<keyword evidence="8" id="KW-1133">Transmembrane helix</keyword>
<dbReference type="InterPro" id="IPR006260">
    <property type="entry name" value="TonB/TolA_C"/>
</dbReference>
<comment type="similarity">
    <text evidence="2">Belongs to the TonB family.</text>
</comment>
<feature type="domain" description="TonB C-terminal" evidence="11">
    <location>
        <begin position="407"/>
        <end position="483"/>
    </location>
</feature>
<name>A0A939K3N6_9BACT</name>
<dbReference type="EMBL" id="JAFMYU010000033">
    <property type="protein sequence ID" value="MBO0934540.1"/>
    <property type="molecule type" value="Genomic_DNA"/>
</dbReference>
<evidence type="ECO:0000313" key="12">
    <source>
        <dbReference type="EMBL" id="MBO0934540.1"/>
    </source>
</evidence>
<dbReference type="InterPro" id="IPR051045">
    <property type="entry name" value="TonB-dependent_transducer"/>
</dbReference>
<reference evidence="12 13" key="1">
    <citation type="submission" date="2021-03" db="EMBL/GenBank/DDBJ databases">
        <title>Fibrella sp. HMF5036 genome sequencing and assembly.</title>
        <authorList>
            <person name="Kang H."/>
            <person name="Kim H."/>
            <person name="Bae S."/>
            <person name="Joh K."/>
        </authorList>
    </citation>
    <scope>NUCLEOTIDE SEQUENCE [LARGE SCALE GENOMIC DNA]</scope>
    <source>
        <strain evidence="12 13">HMF5036</strain>
    </source>
</reference>
<comment type="subcellular location">
    <subcellularLocation>
        <location evidence="1">Cell inner membrane</location>
        <topology evidence="1">Single-pass membrane protein</topology>
        <orientation evidence="1">Periplasmic side</orientation>
    </subcellularLocation>
</comment>
<evidence type="ECO:0000256" key="1">
    <source>
        <dbReference type="ARBA" id="ARBA00004383"/>
    </source>
</evidence>
<dbReference type="GO" id="GO:0098797">
    <property type="term" value="C:plasma membrane protein complex"/>
    <property type="evidence" value="ECO:0007669"/>
    <property type="project" value="TreeGrafter"/>
</dbReference>
<dbReference type="SUPFAM" id="SSF82185">
    <property type="entry name" value="Histone H3 K4-specific methyltransferase SET7/9 N-terminal domain"/>
    <property type="match status" value="1"/>
</dbReference>
<dbReference type="Pfam" id="PF03544">
    <property type="entry name" value="TonB_C"/>
    <property type="match status" value="2"/>
</dbReference>
<evidence type="ECO:0000256" key="6">
    <source>
        <dbReference type="ARBA" id="ARBA00022692"/>
    </source>
</evidence>
<dbReference type="PANTHER" id="PTHR33446:SF2">
    <property type="entry name" value="PROTEIN TONB"/>
    <property type="match status" value="1"/>
</dbReference>
<keyword evidence="13" id="KW-1185">Reference proteome</keyword>
<keyword evidence="5" id="KW-0997">Cell inner membrane</keyword>
<comment type="caution">
    <text evidence="12">The sequence shown here is derived from an EMBL/GenBank/DDBJ whole genome shotgun (WGS) entry which is preliminary data.</text>
</comment>
<dbReference type="RefSeq" id="WP_207338506.1">
    <property type="nucleotide sequence ID" value="NZ_JAFMYU010000033.1"/>
</dbReference>
<keyword evidence="7" id="KW-0653">Protein transport</keyword>
<evidence type="ECO:0000256" key="8">
    <source>
        <dbReference type="ARBA" id="ARBA00022989"/>
    </source>
</evidence>
<dbReference type="Proteomes" id="UP000664795">
    <property type="component" value="Unassembled WGS sequence"/>
</dbReference>
<dbReference type="AlphaFoldDB" id="A0A939K3N6"/>
<evidence type="ECO:0000256" key="3">
    <source>
        <dbReference type="ARBA" id="ARBA00022448"/>
    </source>
</evidence>
<dbReference type="NCBIfam" id="TIGR01352">
    <property type="entry name" value="tonB_Cterm"/>
    <property type="match status" value="1"/>
</dbReference>
<protein>
    <submittedName>
        <fullName evidence="12">TonB family protein</fullName>
    </submittedName>
</protein>
<dbReference type="GO" id="GO:0031992">
    <property type="term" value="F:energy transducer activity"/>
    <property type="evidence" value="ECO:0007669"/>
    <property type="project" value="TreeGrafter"/>
</dbReference>
<evidence type="ECO:0000256" key="4">
    <source>
        <dbReference type="ARBA" id="ARBA00022475"/>
    </source>
</evidence>
<dbReference type="GO" id="GO:0055085">
    <property type="term" value="P:transmembrane transport"/>
    <property type="evidence" value="ECO:0007669"/>
    <property type="project" value="InterPro"/>
</dbReference>
<proteinExistence type="inferred from homology"/>
<dbReference type="InterPro" id="IPR037682">
    <property type="entry name" value="TonB_C"/>
</dbReference>
<evidence type="ECO:0000313" key="13">
    <source>
        <dbReference type="Proteomes" id="UP000664795"/>
    </source>
</evidence>
<evidence type="ECO:0000256" key="5">
    <source>
        <dbReference type="ARBA" id="ARBA00022519"/>
    </source>
</evidence>
<keyword evidence="6" id="KW-0812">Transmembrane</keyword>
<dbReference type="Gene3D" id="3.30.1150.10">
    <property type="match status" value="2"/>
</dbReference>
<evidence type="ECO:0000256" key="2">
    <source>
        <dbReference type="ARBA" id="ARBA00006555"/>
    </source>
</evidence>
<organism evidence="12 13">
    <name type="scientific">Fibrella aquatilis</name>
    <dbReference type="NCBI Taxonomy" id="2817059"/>
    <lineage>
        <taxon>Bacteria</taxon>
        <taxon>Pseudomonadati</taxon>
        <taxon>Bacteroidota</taxon>
        <taxon>Cytophagia</taxon>
        <taxon>Cytophagales</taxon>
        <taxon>Spirosomataceae</taxon>
        <taxon>Fibrella</taxon>
    </lineage>
</organism>
<sequence>MNSFRCQLPLISLFFLSLIDQYAYAQVPVYESVNVDSVAVPRGGYPMLETFLKANVQKPFMAQVANVTGKVYVKAVVEPDGQVADVQVIRGLRPDCDREALRVVRLFTAWKPAWKDGRPVRQAIKHTINFTENESLIYKSGWVFNYFDINRKKTDRIKNAKYVTAMAVDTMRGVPNGDLVVSEFYLGEWNEISRYSLHKERISNDLPNAETAIMISYKPDGTDWFGNFYVINTDSLIINKGILEGNEGNLVQFYKNGTVKYIISNKDQRCIKWHTNGIIQYDGILTNESSSAAGDFASINEAWDSTGNQQVKKGFGHAFYHSTIPSRLASGKNTLFFEEGNYSNGLKHGTWIGITKDKSYSYTERFDRGKEIGGEVIINDRSIKYDNDIESGFIGGKEAMFAYLSNNIKYPPECKGQNISGKVIISFKVNVDGSLDDFVLVKGIDLYIDREALQGAKLLNGHWQPAFERGEPKSVTYVLPLTFQSAQSLRNPLVLGNSFFGNYFMLKSFMR</sequence>
<feature type="chain" id="PRO_5036745804" evidence="10">
    <location>
        <begin position="26"/>
        <end position="511"/>
    </location>
</feature>
<evidence type="ECO:0000256" key="10">
    <source>
        <dbReference type="SAM" id="SignalP"/>
    </source>
</evidence>
<evidence type="ECO:0000259" key="11">
    <source>
        <dbReference type="Pfam" id="PF03544"/>
    </source>
</evidence>
<evidence type="ECO:0000256" key="7">
    <source>
        <dbReference type="ARBA" id="ARBA00022927"/>
    </source>
</evidence>
<evidence type="ECO:0000256" key="9">
    <source>
        <dbReference type="ARBA" id="ARBA00023136"/>
    </source>
</evidence>